<keyword evidence="15" id="KW-1185">Reference proteome</keyword>
<evidence type="ECO:0000313" key="16">
    <source>
        <dbReference type="RefSeq" id="XP_018325863.1"/>
    </source>
</evidence>
<dbReference type="GeneID" id="108737495"/>
<dbReference type="Pfam" id="PF00168">
    <property type="entry name" value="C2"/>
    <property type="match status" value="3"/>
</dbReference>
<feature type="domain" description="C2" evidence="13">
    <location>
        <begin position="420"/>
        <end position="553"/>
    </location>
</feature>
<evidence type="ECO:0000259" key="13">
    <source>
        <dbReference type="PROSITE" id="PS50004"/>
    </source>
</evidence>
<dbReference type="InParanoid" id="A0A1W4X0E4"/>
<dbReference type="GO" id="GO:0005509">
    <property type="term" value="F:calcium ion binding"/>
    <property type="evidence" value="ECO:0007669"/>
    <property type="project" value="TreeGrafter"/>
</dbReference>
<feature type="region of interest" description="Disordered" evidence="11">
    <location>
        <begin position="565"/>
        <end position="603"/>
    </location>
</feature>
<accession>A0A1W4X0E4</accession>
<dbReference type="CDD" id="cd04024">
    <property type="entry name" value="C2A_Synaptotagmin-like"/>
    <property type="match status" value="1"/>
</dbReference>
<evidence type="ECO:0000256" key="9">
    <source>
        <dbReference type="ARBA" id="ARBA00023121"/>
    </source>
</evidence>
<dbReference type="CDD" id="cd04030">
    <property type="entry name" value="C2C_KIAA1228"/>
    <property type="match status" value="1"/>
</dbReference>
<dbReference type="GO" id="GO:0005789">
    <property type="term" value="C:endoplasmic reticulum membrane"/>
    <property type="evidence" value="ECO:0007669"/>
    <property type="project" value="TreeGrafter"/>
</dbReference>
<proteinExistence type="predicted"/>
<dbReference type="Pfam" id="PF17047">
    <property type="entry name" value="SMP_LBD"/>
    <property type="match status" value="1"/>
</dbReference>
<evidence type="ECO:0000256" key="1">
    <source>
        <dbReference type="ARBA" id="ARBA00004370"/>
    </source>
</evidence>
<dbReference type="InterPro" id="IPR037752">
    <property type="entry name" value="C2C_KIAA1228"/>
</dbReference>
<feature type="transmembrane region" description="Helical" evidence="12">
    <location>
        <begin position="32"/>
        <end position="55"/>
    </location>
</feature>
<evidence type="ECO:0000256" key="2">
    <source>
        <dbReference type="ARBA" id="ARBA00022448"/>
    </source>
</evidence>
<keyword evidence="2" id="KW-0813">Transport</keyword>
<dbReference type="PANTHER" id="PTHR45761">
    <property type="entry name" value="EXTENDED SYNAPTOTAGMIN-LIKE PROTEIN 2, ISOFORM C"/>
    <property type="match status" value="1"/>
</dbReference>
<dbReference type="InterPro" id="IPR037749">
    <property type="entry name" value="Ext_Synaptotagmin_C2B"/>
</dbReference>
<keyword evidence="6" id="KW-0106">Calcium</keyword>
<dbReference type="STRING" id="224129.A0A1W4X0E4"/>
<evidence type="ECO:0000256" key="3">
    <source>
        <dbReference type="ARBA" id="ARBA00022692"/>
    </source>
</evidence>
<comment type="subcellular location">
    <subcellularLocation>
        <location evidence="1">Membrane</location>
    </subcellularLocation>
</comment>
<dbReference type="InterPro" id="IPR039010">
    <property type="entry name" value="Synaptotagmin_SMP"/>
</dbReference>
<gene>
    <name evidence="16" type="primary">LOC108737495</name>
</gene>
<feature type="region of interest" description="Disordered" evidence="11">
    <location>
        <begin position="636"/>
        <end position="665"/>
    </location>
</feature>
<evidence type="ECO:0000256" key="10">
    <source>
        <dbReference type="ARBA" id="ARBA00023136"/>
    </source>
</evidence>
<evidence type="ECO:0000256" key="7">
    <source>
        <dbReference type="ARBA" id="ARBA00022989"/>
    </source>
</evidence>
<dbReference type="GO" id="GO:0005544">
    <property type="term" value="F:calcium-dependent phospholipid binding"/>
    <property type="evidence" value="ECO:0007669"/>
    <property type="project" value="TreeGrafter"/>
</dbReference>
<dbReference type="AlphaFoldDB" id="A0A1W4X0E4"/>
<dbReference type="PROSITE" id="PS51847">
    <property type="entry name" value="SMP"/>
    <property type="match status" value="1"/>
</dbReference>
<keyword evidence="8" id="KW-0445">Lipid transport</keyword>
<keyword evidence="7 12" id="KW-1133">Transmembrane helix</keyword>
<dbReference type="InterPro" id="IPR051634">
    <property type="entry name" value="Extended_Synaptotagmin"/>
</dbReference>
<feature type="domain" description="SMP-LTD" evidence="14">
    <location>
        <begin position="97"/>
        <end position="276"/>
    </location>
</feature>
<dbReference type="PANTHER" id="PTHR45761:SF1">
    <property type="entry name" value="EXTENDED SYNAPTOTAGMIN-LIKE PROTEIN 2, ISOFORM C"/>
    <property type="match status" value="1"/>
</dbReference>
<dbReference type="CDD" id="cd21670">
    <property type="entry name" value="SMP_ESyt"/>
    <property type="match status" value="1"/>
</dbReference>
<dbReference type="CTD" id="57488"/>
<feature type="domain" description="C2" evidence="13">
    <location>
        <begin position="274"/>
        <end position="398"/>
    </location>
</feature>
<dbReference type="CDD" id="cd04050">
    <property type="entry name" value="C2B_Synaptotagmin-like"/>
    <property type="match status" value="1"/>
</dbReference>
<dbReference type="FunFam" id="2.60.40.150:FF:000093">
    <property type="entry name" value="Extended synaptotagmin 3"/>
    <property type="match status" value="1"/>
</dbReference>
<dbReference type="FunFam" id="2.60.40.150:FF:000158">
    <property type="entry name" value="extended synaptotagmin-2 isoform X4"/>
    <property type="match status" value="1"/>
</dbReference>
<dbReference type="SUPFAM" id="SSF49562">
    <property type="entry name" value="C2 domain (Calcium/lipid-binding domain, CaLB)"/>
    <property type="match status" value="3"/>
</dbReference>
<evidence type="ECO:0000256" key="8">
    <source>
        <dbReference type="ARBA" id="ARBA00023055"/>
    </source>
</evidence>
<protein>
    <submittedName>
        <fullName evidence="16">Extended synaptotagmin-2 isoform X1</fullName>
    </submittedName>
</protein>
<dbReference type="FunCoup" id="A0A1W4X0E4">
    <property type="interactions" value="719"/>
</dbReference>
<evidence type="ECO:0000259" key="14">
    <source>
        <dbReference type="PROSITE" id="PS51847"/>
    </source>
</evidence>
<keyword evidence="10 12" id="KW-0472">Membrane</keyword>
<evidence type="ECO:0000256" key="5">
    <source>
        <dbReference type="ARBA" id="ARBA00022737"/>
    </source>
</evidence>
<dbReference type="SMART" id="SM00239">
    <property type="entry name" value="C2"/>
    <property type="match status" value="3"/>
</dbReference>
<dbReference type="KEGG" id="apln:108737495"/>
<sequence length="800" mass="90951">MSDSEEKEKKTSGLNITDVLYDGLKKFSLAGLVYLAGYLHWSVAWPLGFIIIHFIKEQSNKQKEYKRNIAKAVATASEKEVILAKLDDLPAWVFFPDIERAEWLNKIIQQLWPNVNKYTRNLLRDKIQPKVKEKLEKYKLTGFKFEKMILGSIPPRIGGVKVYDKNVSRNEIIMDLDIIYVSDCDINFSITGVKAGLKNFQLHGMMRVVMKPLISSIPLVGGLQVYFLNNPTIDFDLVGVADVLDFPGLGDLLRRIVTEQIASMMVLPNKFPVKLSDEIEAAELIRPEPEGILRVHVVEAKDLMKKDVSLLGKGKSDPYAVITVGAQEFKTKTIPNTVDPKWDYWCEVMVSSIEGQLLLIQLWDFDPGVVGSKNDDYLGRAVIDLENVVKKGQDDMWITLEQAKHGMVHLRFTWLTLSRDYNDLRAALEETQMLRVTSMSTAVLTLYIDSAKNLPQPRSQSKPDPYVLVMVCNTTKQTEVKMRTSDPVWEQGYSFLVANPESDTLYIHIIDQKTESELGRFTKYLNSFTESSGLEVPLQPFSLSNSGPHSKIYLSMHLRILKRHHPEEETPLPDPWDETPLIKRQDSKTSTSSKLKSDDTTIKKSTEDAVQSLVQEREAPKQVQETVEEFIEQSKATFDSTKPSSREFEEGIHHRQPSTTSSAGEAGLGRIQLTLRYSIQRQRLTVVVHRIANIPLRDPSNIPDPYVKLYLLPERAKETKRKTQVVKDNCNPVFDESFEYLISQGGLNTQQLEVTVASQKHILSTGKNVIGQVIIDLSKMNFSQPFTSWFDLLPWTDNDD</sequence>
<dbReference type="GO" id="GO:0006869">
    <property type="term" value="P:lipid transport"/>
    <property type="evidence" value="ECO:0007669"/>
    <property type="project" value="UniProtKB-KW"/>
</dbReference>
<organism evidence="15 16">
    <name type="scientific">Agrilus planipennis</name>
    <name type="common">Emerald ash borer</name>
    <name type="synonym">Agrilus marcopoli</name>
    <dbReference type="NCBI Taxonomy" id="224129"/>
    <lineage>
        <taxon>Eukaryota</taxon>
        <taxon>Metazoa</taxon>
        <taxon>Ecdysozoa</taxon>
        <taxon>Arthropoda</taxon>
        <taxon>Hexapoda</taxon>
        <taxon>Insecta</taxon>
        <taxon>Pterygota</taxon>
        <taxon>Neoptera</taxon>
        <taxon>Endopterygota</taxon>
        <taxon>Coleoptera</taxon>
        <taxon>Polyphaga</taxon>
        <taxon>Elateriformia</taxon>
        <taxon>Buprestoidea</taxon>
        <taxon>Buprestidae</taxon>
        <taxon>Agrilinae</taxon>
        <taxon>Agrilus</taxon>
    </lineage>
</organism>
<dbReference type="Gene3D" id="2.60.40.150">
    <property type="entry name" value="C2 domain"/>
    <property type="match status" value="3"/>
</dbReference>
<dbReference type="FunFam" id="2.60.40.150:FF:000155">
    <property type="entry name" value="extended synaptotagmin-2 isoform X1"/>
    <property type="match status" value="1"/>
</dbReference>
<dbReference type="InterPro" id="IPR031468">
    <property type="entry name" value="SMP_LBD"/>
</dbReference>
<dbReference type="Proteomes" id="UP000192223">
    <property type="component" value="Unplaced"/>
</dbReference>
<dbReference type="GO" id="GO:0061817">
    <property type="term" value="P:endoplasmic reticulum-plasma membrane tethering"/>
    <property type="evidence" value="ECO:0007669"/>
    <property type="project" value="InterPro"/>
</dbReference>
<evidence type="ECO:0000256" key="11">
    <source>
        <dbReference type="SAM" id="MobiDB-lite"/>
    </source>
</evidence>
<dbReference type="GO" id="GO:0035091">
    <property type="term" value="F:phosphatidylinositol binding"/>
    <property type="evidence" value="ECO:0007669"/>
    <property type="project" value="TreeGrafter"/>
</dbReference>
<dbReference type="PROSITE" id="PS50004">
    <property type="entry name" value="C2"/>
    <property type="match status" value="3"/>
</dbReference>
<keyword evidence="4" id="KW-0479">Metal-binding</keyword>
<evidence type="ECO:0000256" key="12">
    <source>
        <dbReference type="SAM" id="Phobius"/>
    </source>
</evidence>
<dbReference type="InterPro" id="IPR035892">
    <property type="entry name" value="C2_domain_sf"/>
</dbReference>
<evidence type="ECO:0000313" key="15">
    <source>
        <dbReference type="Proteomes" id="UP000192223"/>
    </source>
</evidence>
<evidence type="ECO:0000256" key="6">
    <source>
        <dbReference type="ARBA" id="ARBA00022837"/>
    </source>
</evidence>
<keyword evidence="5" id="KW-0677">Repeat</keyword>
<dbReference type="InterPro" id="IPR000008">
    <property type="entry name" value="C2_dom"/>
</dbReference>
<dbReference type="GO" id="GO:0008429">
    <property type="term" value="F:phosphatidylethanolamine binding"/>
    <property type="evidence" value="ECO:0007669"/>
    <property type="project" value="TreeGrafter"/>
</dbReference>
<reference evidence="16" key="1">
    <citation type="submission" date="2025-08" db="UniProtKB">
        <authorList>
            <consortium name="RefSeq"/>
        </authorList>
    </citation>
    <scope>IDENTIFICATION</scope>
    <source>
        <tissue evidence="16">Entire body</tissue>
    </source>
</reference>
<dbReference type="GO" id="GO:0031210">
    <property type="term" value="F:phosphatidylcholine binding"/>
    <property type="evidence" value="ECO:0007669"/>
    <property type="project" value="TreeGrafter"/>
</dbReference>
<name>A0A1W4X0E4_AGRPL</name>
<feature type="compositionally biased region" description="Basic and acidic residues" evidence="11">
    <location>
        <begin position="644"/>
        <end position="653"/>
    </location>
</feature>
<evidence type="ECO:0000256" key="4">
    <source>
        <dbReference type="ARBA" id="ARBA00022723"/>
    </source>
</evidence>
<keyword evidence="9" id="KW-0446">Lipid-binding</keyword>
<feature type="domain" description="C2" evidence="13">
    <location>
        <begin position="667"/>
        <end position="790"/>
    </location>
</feature>
<dbReference type="RefSeq" id="XP_018325863.1">
    <property type="nucleotide sequence ID" value="XM_018470361.2"/>
</dbReference>
<keyword evidence="3 12" id="KW-0812">Transmembrane</keyword>
<dbReference type="OrthoDB" id="1029639at2759"/>